<dbReference type="InterPro" id="IPR020449">
    <property type="entry name" value="Tscrpt_reg_AraC-type_HTH"/>
</dbReference>
<dbReference type="PROSITE" id="PS01124">
    <property type="entry name" value="HTH_ARAC_FAMILY_2"/>
    <property type="match status" value="1"/>
</dbReference>
<dbReference type="AlphaFoldDB" id="A0A7X0MIG9"/>
<evidence type="ECO:0000313" key="6">
    <source>
        <dbReference type="Proteomes" id="UP000521017"/>
    </source>
</evidence>
<evidence type="ECO:0000256" key="3">
    <source>
        <dbReference type="ARBA" id="ARBA00023163"/>
    </source>
</evidence>
<dbReference type="PRINTS" id="PR00032">
    <property type="entry name" value="HTHARAC"/>
</dbReference>
<dbReference type="Proteomes" id="UP000521017">
    <property type="component" value="Unassembled WGS sequence"/>
</dbReference>
<dbReference type="Pfam" id="PF12833">
    <property type="entry name" value="HTH_18"/>
    <property type="match status" value="1"/>
</dbReference>
<dbReference type="SMART" id="SM00342">
    <property type="entry name" value="HTH_ARAC"/>
    <property type="match status" value="1"/>
</dbReference>
<dbReference type="EMBL" id="JACHCC010000002">
    <property type="protein sequence ID" value="MBB6498515.1"/>
    <property type="molecule type" value="Genomic_DNA"/>
</dbReference>
<accession>A0A7X0MIG9</accession>
<dbReference type="SUPFAM" id="SSF46689">
    <property type="entry name" value="Homeodomain-like"/>
    <property type="match status" value="1"/>
</dbReference>
<evidence type="ECO:0000313" key="5">
    <source>
        <dbReference type="EMBL" id="MBB6498515.1"/>
    </source>
</evidence>
<dbReference type="RefSeq" id="WP_184622712.1">
    <property type="nucleotide sequence ID" value="NZ_JACHCC010000002.1"/>
</dbReference>
<evidence type="ECO:0000256" key="2">
    <source>
        <dbReference type="ARBA" id="ARBA00023125"/>
    </source>
</evidence>
<evidence type="ECO:0000256" key="1">
    <source>
        <dbReference type="ARBA" id="ARBA00023015"/>
    </source>
</evidence>
<reference evidence="5 6" key="1">
    <citation type="submission" date="2020-08" db="EMBL/GenBank/DDBJ databases">
        <title>Genomic Encyclopedia of Type Strains, Phase IV (KMG-V): Genome sequencing to study the core and pangenomes of soil and plant-associated prokaryotes.</title>
        <authorList>
            <person name="Whitman W."/>
        </authorList>
    </citation>
    <scope>NUCLEOTIDE SEQUENCE [LARGE SCALE GENOMIC DNA]</scope>
    <source>
        <strain evidence="5 6">M2T3</strain>
    </source>
</reference>
<dbReference type="Pfam" id="PF22200">
    <property type="entry name" value="ExsA_N"/>
    <property type="match status" value="1"/>
</dbReference>
<name>A0A7X0MIG9_9SPHI</name>
<proteinExistence type="predicted"/>
<dbReference type="InterPro" id="IPR050204">
    <property type="entry name" value="AraC_XylS_family_regulators"/>
</dbReference>
<keyword evidence="3" id="KW-0804">Transcription</keyword>
<protein>
    <submittedName>
        <fullName evidence="5">AraC-like DNA-binding protein</fullName>
    </submittedName>
</protein>
<keyword evidence="1" id="KW-0805">Transcription regulation</keyword>
<dbReference type="InterPro" id="IPR009057">
    <property type="entry name" value="Homeodomain-like_sf"/>
</dbReference>
<keyword evidence="2 5" id="KW-0238">DNA-binding</keyword>
<dbReference type="PANTHER" id="PTHR46796:SF13">
    <property type="entry name" value="HTH-TYPE TRANSCRIPTIONAL ACTIVATOR RHAS"/>
    <property type="match status" value="1"/>
</dbReference>
<dbReference type="GO" id="GO:0003700">
    <property type="term" value="F:DNA-binding transcription factor activity"/>
    <property type="evidence" value="ECO:0007669"/>
    <property type="project" value="InterPro"/>
</dbReference>
<dbReference type="InterPro" id="IPR018060">
    <property type="entry name" value="HTH_AraC"/>
</dbReference>
<dbReference type="PANTHER" id="PTHR46796">
    <property type="entry name" value="HTH-TYPE TRANSCRIPTIONAL ACTIVATOR RHAS-RELATED"/>
    <property type="match status" value="1"/>
</dbReference>
<dbReference type="Gene3D" id="1.10.10.60">
    <property type="entry name" value="Homeodomain-like"/>
    <property type="match status" value="1"/>
</dbReference>
<sequence>MTAKRKISIRYSCYFNFSRAGEQFSPTHTIGYVVSGAFELNDGKTTQLYKKGDVYFCKRNSLLKYAKEPPENGEFRSISISFDEEFLRRIGVEYNFSIDNDFELPAFQSLPPNSILSHFMESLAPYEQVFNEADNDDLLMVKQKEAILLLLQIKPELKNVLFSFADPGKIDLEDFMNQNFHFNVQLIRFAYLTGRSLSTFKRDFEKKFNTTPSRWLLKRRLQEAYYLLKEKGRAVTDIYLDLGFEDLSHFSFAFKKQFGLSPSELKKA</sequence>
<gene>
    <name evidence="5" type="ORF">HDF25_000652</name>
</gene>
<dbReference type="GO" id="GO:0043565">
    <property type="term" value="F:sequence-specific DNA binding"/>
    <property type="evidence" value="ECO:0007669"/>
    <property type="project" value="InterPro"/>
</dbReference>
<dbReference type="InterPro" id="IPR054015">
    <property type="entry name" value="ExsA-like_N"/>
</dbReference>
<evidence type="ECO:0000259" key="4">
    <source>
        <dbReference type="PROSITE" id="PS01124"/>
    </source>
</evidence>
<feature type="domain" description="HTH araC/xylS-type" evidence="4">
    <location>
        <begin position="170"/>
        <end position="268"/>
    </location>
</feature>
<comment type="caution">
    <text evidence="5">The sequence shown here is derived from an EMBL/GenBank/DDBJ whole genome shotgun (WGS) entry which is preliminary data.</text>
</comment>
<organism evidence="5 6">
    <name type="scientific">Pedobacter cryoconitis</name>
    <dbReference type="NCBI Taxonomy" id="188932"/>
    <lineage>
        <taxon>Bacteria</taxon>
        <taxon>Pseudomonadati</taxon>
        <taxon>Bacteroidota</taxon>
        <taxon>Sphingobacteriia</taxon>
        <taxon>Sphingobacteriales</taxon>
        <taxon>Sphingobacteriaceae</taxon>
        <taxon>Pedobacter</taxon>
    </lineage>
</organism>